<evidence type="ECO:0000256" key="1">
    <source>
        <dbReference type="SAM" id="MobiDB-lite"/>
    </source>
</evidence>
<comment type="caution">
    <text evidence="3">The sequence shown here is derived from an EMBL/GenBank/DDBJ whole genome shotgun (WGS) entry which is preliminary data.</text>
</comment>
<keyword evidence="2" id="KW-0472">Membrane</keyword>
<name>A0AB34I4G7_ESCRO</name>
<dbReference type="AlphaFoldDB" id="A0AB34I4G7"/>
<dbReference type="EMBL" id="JAIQCJ010000056">
    <property type="protein sequence ID" value="KAJ8798464.1"/>
    <property type="molecule type" value="Genomic_DNA"/>
</dbReference>
<evidence type="ECO:0000313" key="3">
    <source>
        <dbReference type="EMBL" id="KAJ8798464.1"/>
    </source>
</evidence>
<evidence type="ECO:0000256" key="2">
    <source>
        <dbReference type="SAM" id="Phobius"/>
    </source>
</evidence>
<feature type="region of interest" description="Disordered" evidence="1">
    <location>
        <begin position="118"/>
        <end position="139"/>
    </location>
</feature>
<keyword evidence="2" id="KW-1133">Transmembrane helix</keyword>
<proteinExistence type="predicted"/>
<organism evidence="3 4">
    <name type="scientific">Eschrichtius robustus</name>
    <name type="common">California gray whale</name>
    <name type="synonym">Eschrichtius gibbosus</name>
    <dbReference type="NCBI Taxonomy" id="9764"/>
    <lineage>
        <taxon>Eukaryota</taxon>
        <taxon>Metazoa</taxon>
        <taxon>Chordata</taxon>
        <taxon>Craniata</taxon>
        <taxon>Vertebrata</taxon>
        <taxon>Euteleostomi</taxon>
        <taxon>Mammalia</taxon>
        <taxon>Eutheria</taxon>
        <taxon>Laurasiatheria</taxon>
        <taxon>Artiodactyla</taxon>
        <taxon>Whippomorpha</taxon>
        <taxon>Cetacea</taxon>
        <taxon>Mysticeti</taxon>
        <taxon>Eschrichtiidae</taxon>
        <taxon>Eschrichtius</taxon>
    </lineage>
</organism>
<protein>
    <submittedName>
        <fullName evidence="3">Uncharacterized protein</fullName>
    </submittedName>
</protein>
<evidence type="ECO:0000313" key="4">
    <source>
        <dbReference type="Proteomes" id="UP001159641"/>
    </source>
</evidence>
<accession>A0AB34I4G7</accession>
<gene>
    <name evidence="3" type="ORF">J1605_016743</name>
</gene>
<feature type="compositionally biased region" description="Basic and acidic residues" evidence="1">
    <location>
        <begin position="128"/>
        <end position="139"/>
    </location>
</feature>
<keyword evidence="4" id="KW-1185">Reference proteome</keyword>
<sequence length="231" mass="26654">MVTPPLGSEEWRSSRLPFIEGSPGQVPNNLRTTSSRKVSVIPWSRLGALLRLFSYIKQVKTFQIFKILQSFYYTKIFDFVSTQIEVAPLRRSQTAEGLLNTEGNTQLKRHSAQHQVTKSYTFPPPAPPKKENLQSRHPSREVHTLVSARSRFCHSPETSQRSDKTKPDQHRFILLLRLFFLLLFLTSFRWTTFIFIVFISILILLLLLAWGFAKVAAPMLQCISQGRWFGT</sequence>
<keyword evidence="2" id="KW-0812">Transmembrane</keyword>
<dbReference type="Proteomes" id="UP001159641">
    <property type="component" value="Unassembled WGS sequence"/>
</dbReference>
<reference evidence="3 4" key="1">
    <citation type="submission" date="2022-11" db="EMBL/GenBank/DDBJ databases">
        <title>Whole genome sequence of Eschrichtius robustus ER-17-0199.</title>
        <authorList>
            <person name="Bruniche-Olsen A."/>
            <person name="Black A.N."/>
            <person name="Fields C.J."/>
            <person name="Walden K."/>
            <person name="Dewoody J.A."/>
        </authorList>
    </citation>
    <scope>NUCLEOTIDE SEQUENCE [LARGE SCALE GENOMIC DNA]</scope>
    <source>
        <strain evidence="3">ER-17-0199</strain>
        <tissue evidence="3">Blubber</tissue>
    </source>
</reference>
<feature type="transmembrane region" description="Helical" evidence="2">
    <location>
        <begin position="194"/>
        <end position="213"/>
    </location>
</feature>